<keyword evidence="5" id="KW-1185">Reference proteome</keyword>
<dbReference type="Pfam" id="PF05130">
    <property type="entry name" value="FlgN"/>
    <property type="match status" value="1"/>
</dbReference>
<keyword evidence="4" id="KW-0282">Flagellum</keyword>
<evidence type="ECO:0000256" key="3">
    <source>
        <dbReference type="ARBA" id="ARBA00022795"/>
    </source>
</evidence>
<dbReference type="RefSeq" id="WP_252851877.1">
    <property type="nucleotide sequence ID" value="NZ_JAMXLR010000026.1"/>
</dbReference>
<dbReference type="SUPFAM" id="SSF140566">
    <property type="entry name" value="FlgN-like"/>
    <property type="match status" value="1"/>
</dbReference>
<name>A0A9X2F7H2_9BACT</name>
<evidence type="ECO:0000256" key="2">
    <source>
        <dbReference type="ARBA" id="ARBA00007703"/>
    </source>
</evidence>
<keyword evidence="3" id="KW-1005">Bacterial flagellum biogenesis</keyword>
<keyword evidence="4" id="KW-0969">Cilium</keyword>
<proteinExistence type="inferred from homology"/>
<dbReference type="InterPro" id="IPR036679">
    <property type="entry name" value="FlgN-like_sf"/>
</dbReference>
<sequence length="173" mass="18930">MTDQATTQPAATPTTDWEARISQLLSNLSSVQGDLLALLGEKRESLAAGEYEKLDSFTNREAELVSRLEHCHTEREQLLGEARREGLPAGSVRSLAQALPATERSDLQTSVDQARKQSRLLQHHSLTNWVVVQRTLLHLSQMIEIIATGGRMKATYGTSAHANSSGALVDQEA</sequence>
<dbReference type="Gene3D" id="1.20.58.300">
    <property type="entry name" value="FlgN-like"/>
    <property type="match status" value="1"/>
</dbReference>
<comment type="function">
    <text evidence="1">Required for the efficient initiation of filament assembly.</text>
</comment>
<dbReference type="Proteomes" id="UP001155241">
    <property type="component" value="Unassembled WGS sequence"/>
</dbReference>
<dbReference type="GO" id="GO:0044780">
    <property type="term" value="P:bacterial-type flagellum assembly"/>
    <property type="evidence" value="ECO:0007669"/>
    <property type="project" value="InterPro"/>
</dbReference>
<comment type="caution">
    <text evidence="4">The sequence shown here is derived from an EMBL/GenBank/DDBJ whole genome shotgun (WGS) entry which is preliminary data.</text>
</comment>
<accession>A0A9X2F7H2</accession>
<dbReference type="EMBL" id="JAMXLR010000026">
    <property type="protein sequence ID" value="MCO6043772.1"/>
    <property type="molecule type" value="Genomic_DNA"/>
</dbReference>
<evidence type="ECO:0000313" key="4">
    <source>
        <dbReference type="EMBL" id="MCO6043772.1"/>
    </source>
</evidence>
<comment type="similarity">
    <text evidence="2">Belongs to the FlgN family.</text>
</comment>
<protein>
    <submittedName>
        <fullName evidence="4">Flagellar protein FlgN</fullName>
    </submittedName>
</protein>
<evidence type="ECO:0000313" key="5">
    <source>
        <dbReference type="Proteomes" id="UP001155241"/>
    </source>
</evidence>
<dbReference type="InterPro" id="IPR007809">
    <property type="entry name" value="FlgN-like"/>
</dbReference>
<keyword evidence="4" id="KW-0966">Cell projection</keyword>
<gene>
    <name evidence="4" type="ORF">NG895_07620</name>
</gene>
<reference evidence="4" key="1">
    <citation type="submission" date="2022-06" db="EMBL/GenBank/DDBJ databases">
        <title>Aeoliella straminimaris, a novel planctomycete from sediments.</title>
        <authorList>
            <person name="Vitorino I.R."/>
            <person name="Lage O.M."/>
        </authorList>
    </citation>
    <scope>NUCLEOTIDE SEQUENCE</scope>
    <source>
        <strain evidence="4">ICT_H6.2</strain>
    </source>
</reference>
<dbReference type="AlphaFoldDB" id="A0A9X2F7H2"/>
<evidence type="ECO:0000256" key="1">
    <source>
        <dbReference type="ARBA" id="ARBA00002397"/>
    </source>
</evidence>
<organism evidence="4 5">
    <name type="scientific">Aeoliella straminimaris</name>
    <dbReference type="NCBI Taxonomy" id="2954799"/>
    <lineage>
        <taxon>Bacteria</taxon>
        <taxon>Pseudomonadati</taxon>
        <taxon>Planctomycetota</taxon>
        <taxon>Planctomycetia</taxon>
        <taxon>Pirellulales</taxon>
        <taxon>Lacipirellulaceae</taxon>
        <taxon>Aeoliella</taxon>
    </lineage>
</organism>